<evidence type="ECO:0000313" key="2">
    <source>
        <dbReference type="Proteomes" id="UP000263486"/>
    </source>
</evidence>
<protein>
    <submittedName>
        <fullName evidence="1">Sir2 family NAD-dependent protein deacetylase</fullName>
    </submittedName>
</protein>
<comment type="caution">
    <text evidence="1">The sequence shown here is derived from an EMBL/GenBank/DDBJ whole genome shotgun (WGS) entry which is preliminary data.</text>
</comment>
<name>A0ABX9KJY2_9FUSO</name>
<dbReference type="Pfam" id="PF13289">
    <property type="entry name" value="SIR2_2"/>
    <property type="match status" value="1"/>
</dbReference>
<accession>A0ABX9KJY2</accession>
<sequence length="267" mass="31118">MRGLIESIQDKNAILFIGAGVSMNLGLPSWNSLLDYIAEELKYEPEVFKSFGNALTLAEYYKIKNGGIGPLRSWMDRNWHGNHIKIENSKIHKLIFDLDFPIIYTTNYDRWIERTYDCYKKKYKKITNVGDLVNLNGMVTQIIKFHGDFDDEKSIVLTESSYFERLDFETPLDIKLRSDILGKSILFIGYSLHDINLRYLLYKLNKLWENSNQSSSRPKSYIFLVDSNPVEDLILEKRGIKTFTSENKNPSESLLEFLEELNNNLSE</sequence>
<proteinExistence type="predicted"/>
<dbReference type="InterPro" id="IPR014583">
    <property type="entry name" value="Uncharacterised_Sir2-like"/>
</dbReference>
<dbReference type="EMBL" id="QUAJ01000003">
    <property type="protein sequence ID" value="REI42736.1"/>
    <property type="molecule type" value="Genomic_DNA"/>
</dbReference>
<dbReference type="InterPro" id="IPR029035">
    <property type="entry name" value="DHS-like_NAD/FAD-binding_dom"/>
</dbReference>
<evidence type="ECO:0000313" key="1">
    <source>
        <dbReference type="EMBL" id="REI42736.1"/>
    </source>
</evidence>
<dbReference type="Gene3D" id="3.40.50.1220">
    <property type="entry name" value="TPP-binding domain"/>
    <property type="match status" value="1"/>
</dbReference>
<keyword evidence="2" id="KW-1185">Reference proteome</keyword>
<reference evidence="1 2" key="1">
    <citation type="submission" date="2018-08" db="EMBL/GenBank/DDBJ databases">
        <title>Draft genome sequence of Psychrilyobacter sp. strain SD5 isolated from Black Sea water.</title>
        <authorList>
            <person name="Yadav S."/>
            <person name="Villanueva L."/>
            <person name="Damste J.S.S."/>
        </authorList>
    </citation>
    <scope>NUCLEOTIDE SEQUENCE [LARGE SCALE GENOMIC DNA]</scope>
    <source>
        <strain evidence="1 2">SD5</strain>
    </source>
</reference>
<dbReference type="RefSeq" id="WP_114641359.1">
    <property type="nucleotide sequence ID" value="NZ_JAACIO010000003.1"/>
</dbReference>
<gene>
    <name evidence="1" type="ORF">DYH56_02925</name>
</gene>
<dbReference type="SUPFAM" id="SSF52467">
    <property type="entry name" value="DHS-like NAD/FAD-binding domain"/>
    <property type="match status" value="1"/>
</dbReference>
<dbReference type="PIRSF" id="PIRSF033541">
    <property type="entry name" value="ORF25P_Sir2"/>
    <property type="match status" value="1"/>
</dbReference>
<dbReference type="Proteomes" id="UP000263486">
    <property type="component" value="Unassembled WGS sequence"/>
</dbReference>
<organism evidence="1 2">
    <name type="scientific">Psychrilyobacter piezotolerans</name>
    <dbReference type="NCBI Taxonomy" id="2293438"/>
    <lineage>
        <taxon>Bacteria</taxon>
        <taxon>Fusobacteriati</taxon>
        <taxon>Fusobacteriota</taxon>
        <taxon>Fusobacteriia</taxon>
        <taxon>Fusobacteriales</taxon>
        <taxon>Fusobacteriaceae</taxon>
        <taxon>Psychrilyobacter</taxon>
    </lineage>
</organism>